<name>A0A6M3L4X1_9ZZZZ</name>
<reference evidence="2" key="1">
    <citation type="submission" date="2020-03" db="EMBL/GenBank/DDBJ databases">
        <title>The deep terrestrial virosphere.</title>
        <authorList>
            <person name="Holmfeldt K."/>
            <person name="Nilsson E."/>
            <person name="Simone D."/>
            <person name="Lopez-Fernandez M."/>
            <person name="Wu X."/>
            <person name="de Brujin I."/>
            <person name="Lundin D."/>
            <person name="Andersson A."/>
            <person name="Bertilsson S."/>
            <person name="Dopson M."/>
        </authorList>
    </citation>
    <scope>NUCLEOTIDE SEQUENCE</scope>
    <source>
        <strain evidence="2">MM415B02789</strain>
    </source>
</reference>
<sequence length="114" mass="13470">MPQPEMPKEMPSLDKVKIEDLRQWKSIFSTAPFLYFKLWLEQKRNEIAILMLSPERMRNAIAKGKTYEYFQGENAMIDGVQAFFKDVEHELSARQHNAANVANANNERKRRRNK</sequence>
<accession>A0A6M3L4X1</accession>
<proteinExistence type="predicted"/>
<feature type="region of interest" description="Disordered" evidence="1">
    <location>
        <begin position="95"/>
        <end position="114"/>
    </location>
</feature>
<dbReference type="EMBL" id="MT142768">
    <property type="protein sequence ID" value="QJA88288.1"/>
    <property type="molecule type" value="Genomic_DNA"/>
</dbReference>
<feature type="compositionally biased region" description="Low complexity" evidence="1">
    <location>
        <begin position="95"/>
        <end position="105"/>
    </location>
</feature>
<organism evidence="2">
    <name type="scientific">viral metagenome</name>
    <dbReference type="NCBI Taxonomy" id="1070528"/>
    <lineage>
        <taxon>unclassified sequences</taxon>
        <taxon>metagenomes</taxon>
        <taxon>organismal metagenomes</taxon>
    </lineage>
</organism>
<protein>
    <submittedName>
        <fullName evidence="2">Uncharacterized protein</fullName>
    </submittedName>
</protein>
<evidence type="ECO:0000313" key="2">
    <source>
        <dbReference type="EMBL" id="QJA88288.1"/>
    </source>
</evidence>
<dbReference type="AlphaFoldDB" id="A0A6M3L4X1"/>
<evidence type="ECO:0000256" key="1">
    <source>
        <dbReference type="SAM" id="MobiDB-lite"/>
    </source>
</evidence>
<gene>
    <name evidence="2" type="ORF">MM415B02789_0004</name>
</gene>